<dbReference type="GO" id="GO:0007097">
    <property type="term" value="P:nuclear migration"/>
    <property type="evidence" value="ECO:0007669"/>
    <property type="project" value="UniProtKB-ARBA"/>
</dbReference>
<comment type="subcellular location">
    <subcellularLocation>
        <location evidence="3">Cytoplasm</location>
        <location evidence="3">Cytoskeleton</location>
    </subcellularLocation>
    <subcellularLocation>
        <location evidence="2">Cytoplasm</location>
        <location evidence="2">Myofibril</location>
        <location evidence="2">Sarcomere</location>
    </subcellularLocation>
    <subcellularLocation>
        <location evidence="1">Nucleus membrane</location>
    </subcellularLocation>
</comment>
<feature type="coiled-coil region" evidence="14">
    <location>
        <begin position="6031"/>
        <end position="6103"/>
    </location>
</feature>
<evidence type="ECO:0000256" key="9">
    <source>
        <dbReference type="ARBA" id="ARBA00023054"/>
    </source>
</evidence>
<feature type="region of interest" description="Disordered" evidence="15">
    <location>
        <begin position="1"/>
        <end position="89"/>
    </location>
</feature>
<feature type="compositionally biased region" description="Polar residues" evidence="15">
    <location>
        <begin position="48"/>
        <end position="57"/>
    </location>
</feature>
<gene>
    <name evidence="17" type="ORF">ALC53_07895</name>
</gene>
<dbReference type="SUPFAM" id="SSF47576">
    <property type="entry name" value="Calponin-homology domain, CH-domain"/>
    <property type="match status" value="1"/>
</dbReference>
<keyword evidence="10" id="KW-0472">Membrane</keyword>
<accession>A0A195BBD6</accession>
<feature type="coiled-coil region" evidence="14">
    <location>
        <begin position="3607"/>
        <end position="3644"/>
    </location>
</feature>
<feature type="coiled-coil region" evidence="14">
    <location>
        <begin position="942"/>
        <end position="969"/>
    </location>
</feature>
<dbReference type="PANTHER" id="PTHR47535">
    <property type="entry name" value="MUSCLE-SPECIFIC PROTEIN 300 KDA, ISOFORM G"/>
    <property type="match status" value="1"/>
</dbReference>
<feature type="domain" description="Calponin-homology (CH)" evidence="16">
    <location>
        <begin position="245"/>
        <end position="352"/>
    </location>
</feature>
<evidence type="ECO:0000256" key="4">
    <source>
        <dbReference type="ARBA" id="ARBA00008619"/>
    </source>
</evidence>
<feature type="coiled-coil region" evidence="14">
    <location>
        <begin position="5242"/>
        <end position="5295"/>
    </location>
</feature>
<dbReference type="FunFam" id="1.20.58.60:FF:000186">
    <property type="entry name" value="nesprin-1 isoform X3"/>
    <property type="match status" value="1"/>
</dbReference>
<feature type="coiled-coil region" evidence="14">
    <location>
        <begin position="6784"/>
        <end position="6892"/>
    </location>
</feature>
<keyword evidence="18" id="KW-1185">Reference proteome</keyword>
<evidence type="ECO:0000313" key="17">
    <source>
        <dbReference type="EMBL" id="KYM81509.1"/>
    </source>
</evidence>
<dbReference type="FunFam" id="1.20.58.60:FF:000169">
    <property type="entry name" value="nesprin-1 isoform X1"/>
    <property type="match status" value="1"/>
</dbReference>
<dbReference type="InterPro" id="IPR002017">
    <property type="entry name" value="Spectrin_repeat"/>
</dbReference>
<dbReference type="PROSITE" id="PS00019">
    <property type="entry name" value="ACTININ_1"/>
    <property type="match status" value="1"/>
</dbReference>
<dbReference type="Gene3D" id="1.10.418.10">
    <property type="entry name" value="Calponin-like domain"/>
    <property type="match status" value="2"/>
</dbReference>
<keyword evidence="6" id="KW-0812">Transmembrane</keyword>
<feature type="region of interest" description="Disordered" evidence="15">
    <location>
        <begin position="154"/>
        <end position="201"/>
    </location>
</feature>
<feature type="coiled-coil region" evidence="14">
    <location>
        <begin position="1545"/>
        <end position="1615"/>
    </location>
</feature>
<keyword evidence="12" id="KW-0206">Cytoskeleton</keyword>
<dbReference type="CDD" id="cd00176">
    <property type="entry name" value="SPEC"/>
    <property type="match status" value="11"/>
</dbReference>
<protein>
    <submittedName>
        <fullName evidence="17">Nesprin-1</fullName>
    </submittedName>
</protein>
<dbReference type="InterPro" id="IPR057057">
    <property type="entry name" value="Spectrin_SYNE1"/>
</dbReference>
<dbReference type="InterPro" id="IPR001589">
    <property type="entry name" value="Actinin_actin-bd_CS"/>
</dbReference>
<dbReference type="FunFam" id="1.10.418.10:FF:000037">
    <property type="entry name" value="nesprin-1 isoform X1"/>
    <property type="match status" value="1"/>
</dbReference>
<proteinExistence type="inferred from homology"/>
<feature type="coiled-coil region" evidence="14">
    <location>
        <begin position="2512"/>
        <end position="2573"/>
    </location>
</feature>
<dbReference type="SUPFAM" id="SSF46966">
    <property type="entry name" value="Spectrin repeat"/>
    <property type="match status" value="44"/>
</dbReference>
<evidence type="ECO:0000256" key="13">
    <source>
        <dbReference type="ARBA" id="ARBA00023242"/>
    </source>
</evidence>
<feature type="coiled-coil region" evidence="14">
    <location>
        <begin position="4978"/>
        <end position="5074"/>
    </location>
</feature>
<dbReference type="SMART" id="SM00150">
    <property type="entry name" value="SPEC"/>
    <property type="match status" value="43"/>
</dbReference>
<dbReference type="GO" id="GO:0034993">
    <property type="term" value="C:meiotic nuclear membrane microtubule tethering complex"/>
    <property type="evidence" value="ECO:0007669"/>
    <property type="project" value="TreeGrafter"/>
</dbReference>
<dbReference type="GO" id="GO:0030017">
    <property type="term" value="C:sarcomere"/>
    <property type="evidence" value="ECO:0007669"/>
    <property type="project" value="UniProtKB-SubCell"/>
</dbReference>
<keyword evidence="9 14" id="KW-0175">Coiled coil</keyword>
<dbReference type="InterPro" id="IPR052403">
    <property type="entry name" value="LINC-complex_assoc"/>
</dbReference>
<evidence type="ECO:0000259" key="16">
    <source>
        <dbReference type="PROSITE" id="PS50021"/>
    </source>
</evidence>
<feature type="compositionally biased region" description="Low complexity" evidence="15">
    <location>
        <begin position="156"/>
        <end position="174"/>
    </location>
</feature>
<dbReference type="EMBL" id="KQ976532">
    <property type="protein sequence ID" value="KYM81509.1"/>
    <property type="molecule type" value="Genomic_DNA"/>
</dbReference>
<dbReference type="PANTHER" id="PTHR47535:SF1">
    <property type="entry name" value="NESPRIN-1"/>
    <property type="match status" value="1"/>
</dbReference>
<dbReference type="Pfam" id="PF00307">
    <property type="entry name" value="CH"/>
    <property type="match status" value="2"/>
</dbReference>
<dbReference type="Pfam" id="PF25034">
    <property type="entry name" value="Spectrin_SYNE1"/>
    <property type="match status" value="1"/>
</dbReference>
<dbReference type="GO" id="GO:0006997">
    <property type="term" value="P:nucleus organization"/>
    <property type="evidence" value="ECO:0007669"/>
    <property type="project" value="UniProtKB-ARBA"/>
</dbReference>
<dbReference type="CDD" id="cd21241">
    <property type="entry name" value="CH_SYNE1_rpt1"/>
    <property type="match status" value="1"/>
</dbReference>
<dbReference type="FunFam" id="1.20.58.60:FF:000195">
    <property type="entry name" value="Uncharacterized protein, isoform B"/>
    <property type="match status" value="1"/>
</dbReference>
<feature type="domain" description="Calponin-homology (CH)" evidence="16">
    <location>
        <begin position="396"/>
        <end position="501"/>
    </location>
</feature>
<dbReference type="CDD" id="cd21243">
    <property type="entry name" value="CH_SYNE1_rpt2"/>
    <property type="match status" value="1"/>
</dbReference>
<evidence type="ECO:0000256" key="12">
    <source>
        <dbReference type="ARBA" id="ARBA00023212"/>
    </source>
</evidence>
<feature type="coiled-coil region" evidence="14">
    <location>
        <begin position="4133"/>
        <end position="4164"/>
    </location>
</feature>
<feature type="coiled-coil region" evidence="14">
    <location>
        <begin position="2763"/>
        <end position="2797"/>
    </location>
</feature>
<evidence type="ECO:0000256" key="15">
    <source>
        <dbReference type="SAM" id="MobiDB-lite"/>
    </source>
</evidence>
<sequence length="7930" mass="915918">MSRTTSPKGSPTPPRVDSPGSGGADGRGSPRTPRGTRLKDRVSFFEQVWSTGRSPSTEDLLEDSDARRPIRSPTHQRPSSRTSDSSFEESFERLVEEGELNGAKVVKFEKITVRKSVRAISSGSTNDNTAVVQQRVLTESSRTPSEEHILEDSAYQSHSHGVQSHGSKSSSVTSFTRFPSEESLSQRRSSSPRVQQLGADERPPAEWYAEYRNQSFQNVAARIEYVRSRSEYDAHIAEIKDEQERVQKKTFINWINSHLSKRVPPLRIDDLIEDLKDGTRLLALLEVLSGEKLPVERGRNLKRPHFLSNANTALQFLQGKKIKLVNINSSDLVDGRPPVVLGLIWTIILYFQIEENTRALEYLGQTWGSQSSLESLGTQGSAASERKRISSEKWKQSARKTLLQWVTNALPKDVGIKVRDFGESWRDGNAFLAIIDAIKANLVNIAAMREASNKARLETAFQVAEIELGIARLLDPEDVDVPQPDEKSIMTYVAQFLHKYPEPGNTAPDSFAAIQEEYDNLLKWLNERVRHLEQLDRTNAYPQSYPEYTLFRAETDEKSIIYKKMQSLVDTPSMISITRDSWRHIQMLWQQMELFMLHWLWLLDSVLPGELGEVGRWLARAEALLHSDNNIPQEMSESTANIISNKLEDHKKFFLDLPTMTEKFQHAKNSLLARQVRPEQLDNMSARFDSLPDRAAKRRVKLKFLEHKCCLIAFLYLVETKLKGWNIKYGTEEKVHQMLEQYRNFVSRNRIFQEFQKAYLDMQQVAEEYKRDVDIDREENLNVDRFMRETAEKWKNVSMDLRCVQSMLEEVVAYWRRWTIVSDEFEAWLLRAEPVLNLPEEERMEFFQDISVWKDKHQQLSDTVSFLIATSDESVAFRLKERYANLTARWEQLFQEAKQYMHAGDLIRTRKDYKAGVETLQNWLRDAEAALSTTGLSSTERIKAYGEKLQTLHNEVEDIENLFKNISKKFQTLIQDLSRDEVDKMMNTLKKEKETLVKVRALIPMQLHLYHQLLVQQESLEAGQKEISAWLDEAENFLANINLAGGRDAALAQLDRHKAFFSRTLYYKSMLESKNKVFANIVKAVDSHADVETAEGGATLRELNDRFIKISQAAQVWEQRLQESVRRWTKFKECERQISEWLSIAETMINEKHIDNRQSVEYHKNFFGKVNEKWIQDLVKAGQDLRNVLPVDQQFPVAKTVENLQNRWREILTFAPLHLMKLEFRLDEASFLQYLKEIEMEISSEQQALINNDDVDGIQQRNKEFFVNRGTVLEVERCLQTLKKISDAYNKLKPKDTSLVDAAQNAERLWEETAQKVENLREQLREIPQQWATYRQKFDEMVHWMDHVDSTLRTILHEVNTLEEFEKEKTIFQKICREADSKREEMKWLVQTLDNLTLNRSDREALTAQQNLEQLITRYKNLIPTIEITMTKTDIYSKSYTYRKEVREVCTLLRKVREQSKVEVTPEVPEKLQNAVTHQESRLNQLEQQRATIVSMLQRGKDLLKDQHAPPFVSSEVQQLEANWNDTYGQSMEILKSLKESQKLWNTYQEQKNEILRLIEQAEKELRQIELASYYDAAQVSSDLQKKQEFNTNLKKSAEEMIRKLRETYTNLSQTSAPSSKQEILEKEVTETEQKIEHTLKIVREKVVYLQEHSTQWNKFQSKLVELRSWVQQAAPQSVANIEDSTASPEEKVRKTENLQKEIKEKVLILNALEDESRKLVKEDSDDTPAKQLRGDIENLHKAVESLNKSIITQRELATQNLATWREYEEGIQKIKPWIEQAESKAATMGSKPTTLAQATQMLGSAKAFQVQCQQYLPKVQSLSTISQQITGRTVAPDEVDAVYTRWNAVHDVAVQTTTKLDKLVSSWNTFESEAKEFNEWLQNSEREALKEPNVQTPEAAKLEKELAHLKEFNKSISDHQAQLISLTQVSDHISHGLSLDGASALKGRVAEMKIRVSKLADTVRHYINRVSDSLLARQEFQMKITDFENWMTRLRSNINEIGDVNVDNVDTNLQTMHAYLQEHSEKQPAFTTIYNEVKQLSSRGSMLEAAALDETYTSLAKKYKALEDDLKEKKKGLEKWIELLNWHNDANAQLNHCKYESEARKPTIADLDRFSSELQVVHTKINTWKELVPLMDSTLGIHIRDKQERPITATSLLNDLESKATALKTELSAKRDKLENLDAKWDNFRKLQQKITEKIVNTQTSLQNITYTVDICEKLTPAIEKIDDLIEDHQRRESEKESLHQEGDNLMKEDQRAITNIQVVVSSVDGNWEKVNELLREQRRKYAEMDADWKQYQEAKDKLNKFIDEAKNLCQSVKDVSTDITQANVALEKHKRASEILKKGKIFLDKMDGKAQQLAKETSLMPNFKTSLIESDLSNIRKKYNEINAKVIDRTQTYETQVIIWKQIEEAKYELTKWLSDTNEALIAACDRLLDAENGQALLIKYREELPIYQQLRQGIATKSEQLVKLNDDASISTLESLNDLLDDQFKVVKQAANNLASFTSTFNEKEKNIRQELKKCSDTISKIREEIIKCDDLTGENTKIMYRINKCQELKTELEKCDYTLSELDEKLTDMVSEYPTISKSSLPKELQALQLRKDGVASHADKVNATLVAFLTKLYHEKFGALQRLVATHKEKVAWCEPEQSSDRYNLEVKMASLIDVEDGIADCETRKVDTDNSLTLLSTVESSEIISALRDERDKVTADLESLKDSYRKIKSVLQENIALWQRYEFTSENVISWLKENENKIRMEATMLLNPNEIDAKIAEITQLKEKVENYENEMKDLIALGEEITKVNPESRVTQYVGHLNTRYHSVLKFLVQHLDRLRELKQIKGQYAANVKELESWLLNAEQKLKTFNEISGPKPMTFYQSRLKELKAFGEERETGQAILNRTAEAGETLFARITPDHRELIRSELRNLRSRMEALADRTNVIYKKIESDMMHRSSFEDKYSQVKQWLVEARKKLGDKQDLLPSLQEKKLALHLYKAIAQDVGVHRNILEQLQDRLGTAPDDEASEMLNSVIEAHEKLSEDVDDRIGIMEKYVANHEAYLQTFEKTRDWINTVVNEAAPISEDLSIDRDAAKSKIVLIENVLQQKPEGDRIIADCNQQLNIILEQTSIAGHSTLLKGFEQQKKVWEDFLQRCASSRDKLNHLFNQWSEFEKVVESLESWLKQIEMQVKDQSLKSTEETKRAHLQKLKSLEEAIITKGTEFNAVVEKSQGVEAESDLVTKVSRQATRYQAIRNQAKEVVARYEQYVKEHNLFNEKYNQFLNWINEVQNELKKHSEIVGDLAVLQSRQKHIRDLGDVRTRENARFESVIDLGEKLYVHTSPDGREIIRQQLRNLRSMWDGFSEDLQSSMQKLDQCLMQFAEFSLSQEQLTTWLRDVERAMHQHTELKSSLEEKRAQLQNHKIMHQEIMSHQTLVESVCDKAQQLVDQTKDTSLNVYLQSIKQLFQNIVAKSRDLLENLEDCCEKHHRFNLQCKCFSDWLNGEREKLGECNDITGERSEISRRLTSLTLLKDDQAQGAEHLTKLKEFSEAVANSTAPKGREVINKEVITLENNLRQFLNEIESVEERQKAALKRWQNFEDQLEAHTKWFRSMEATFRDQQLQSTLKDKEAQLRAFKEKREIIAQQEREIDEFVDKSHSLLHASGIERIKPLISQVSNRYQLLHVLSKEVINRCQSIVDDHRAYEEKLKAIDVWLTPLEKNLAILKEDEIGGDLEARNSRLQVLLAEKEQAEHRLTSLTSLGERILPDTSAQGREVIRHELRNARERWDRLAEGITEQQKKQDAQSLQWSSYQETLQQILTWLDTMERAVKQDSSMMWSSLPEIRSKLLKLKTLHQEILAHKRLIEGISEKANALVQVTQVPSNVHEKVISVSKRYEKLVDTSQKGILSLEALLNIFQQFHDLQKAYQDYQKRQWERLANYSDYTGNKTALQARLAKIIEIQDSQSEGEIKLNVLEEHVAQSAHTLPPRSQESMERDLANLRFENKKFTTAVNDVVRCIEERIQQWSEYENSLERLLAWLTDAETSLKNYCLKNTLEEKQEQLEKYQSLIVNLRQNEAEFDKMSDDSSELMQISGETRFSVSVQQVTSRFQSIQATAKELVKKCEQAVIDHASYLDRYKQCSEWLANARVRYQSSKENVSDTRQKLISNVETLKELLARQSSSTLLINSTVEAGERLYPMTGTEGREIIRQQLLDLQQAFEELYDGIALTERELQAKISRWSGFDECSETFENWLKNTEAQLKPEIELKTTLDEKRAQLQIYRTILHDAQTHQQDLLDLRDKADNLPDRTDKIDQTLNNLTNRYNILLKRAMKFVERYEGIVSDHQQYSKAVLDTHEWLDATHNAVSLWGDVELERVSLHTNLDRLKNLLHNLPEDESRVQQIKSLGEKVIPGTLESGQINIRSQIDSSQQEWEGLISAVKSTIESLENKLQQWSEFEISKERCLAWMRDTDTKLHAVDLKSTLAEKKTQLEKLRTLQGEVRAKELEIDAVAERAQQLHKTVTSRTSYISDLSIKYQQISSKVKELNNRWHQYVTTHQDFDNQLAECTTWLEDIKNKLAYCSDLSASSQKDLEQKMDIVQDLLLYKEDGFAKVQGIVELAQAVLANTAPAGHQTINDALAKLQEQWSTLASKMLETKTNLDDSINKWAGLLEQIQSIKKTVEYMQTSIDEISQFQTTMSEKRNQLERIKVLEEKVRCENIEVDSLKCKVAEMIASGQQGLAASQAQDILNRFDELFEKIKSLLAEREEQYKDHRLYKEAHDDLIGWLSRAREKIPSMKQRSLSDKLAIESAVVPLESLLNKKAQGELLVEHLQHTGNVVCASTSPIGQEVIRNEIRALTESFEGLFKEIQQQKNQLEATVSQWRDYKDEYERLSDWLQQFDILIKAQKNALLPNLKEKEKQVKEVRELLDNLIQGQEQIDKFNKTATGLLSSHLDTYVNNQLRHLNSRYQVQVNLAKDVLNKVETNLTQHQEYESNLEKARDWIENAKQIIRQGTEAASSSSREELQNRLDKIQELLRKREEGQNLIHLTVNCGEKVMRNTRSDGREEINAQLKEIQNDWERLVKKISTTKVHLETSLLQWADYSSSYSQLQQWISDREAKLQQVCEQKVSKARKGLVGLSSLAIGERKANLRQTNSIVQDIVAFEPMIQSVTTKAEDLQQATPATEISIKYETLSKQAQELYAKQKETVEQHQAFIDSGNEFIQWVRVAKERLSKCSEPTGDKESLASKITQLKVLQSELSEGQKKLEKALEQGNAACQIADDEDKEIIEEEVALLQEEYDNYVDSLNNTKSLLEVGIVKWTEYEDQFSEATEWLTQTEQLVQTFNKLQDSLEEKKNVLEQFQIHLQTLFDWQKELDRLNMKAQMLLETCADTRISNAITQLTTKYNALLSLAKEIMRRLELHYQCQDWIERTRDKLSECKDIPSTLSEVNNKLHTCKTIRQTLEQGQNKLRYALELKEKVIMNTEQNGAAKIQEDTENLKSEFDKLLVDVEDVRQRLSTRASMLEELNKIHRLISDWLEEVEGKIQPGDVYRNDLSEKRALLEKYKILQKDIHGHGETVNRLKIRLTENHSISKSPYELTINKYDSLKKLISEKIHNLEDQVKDHEKFQQALNEAGDWVRHTKVELQQYSDTHGEKERIIERENKVNQIISSLPKGDTLILKVIELSDVVISKTGPEGQDSIKQDMKQIQADWKSLQAQCNDSQRTLANCISSWSQFTNTLDGMKRWIDHFQKKIADEQTKDNKTPEDLERCKYLVEEAVKQKPVLEDLNDKCEALLEISACSWARDKTVQLQSAYTSLLTDAQGLVFKVEKNLADHTEFLKAKKEMEDWLRTAQGSVEDCIGVGDTAWAKDKLETLRLVATRMTEGQHLLSTLQNAFAKAINMVLPEQQDQLRSDMANLRSNWEQLSIDLNTVQAKVKSVLNRWEDHAEVHNKFAKWLEGNEGIIKGFPDTKGEFGEMKTMLERYKHIQEEICDKKSDLDHLMTEATELSAWAKNNTTLNETKHLLDRWKTLAELVGEKKKFMENEMQEYNSYHAALQETEKWLLQISFQLMAHNSLYITNKEQTIEQIKQHEALLAEIQKYQEVLDELKLKGHGQIDRYVGANPTIRSTIETQLQNVQDSYNSLLNTALQIKNRLTESLTKFQEYENTLESIMKNLDMYETEMTQGLEAPLNNLISAEQSLESARTLHNKLQAEKARLALAVEACEAAAACVSRPGSPLDAPPIQVPAREVEVRTRLDDLIDQMQTHLANVMKTVGQLEEQLRQKNSLRAWINQQRALCAEWKSRPAKLREEAAQAELQAMNELLTNVGERRTRALTELSIQEEDHDIEEGLNKLETELTEAIAGKQAAQDLIQKYRSQVQNIQTWFDGLSKKVDMIEKGSGLTIGQKISNLKDITTEFESQGTEKLAEVKKLGDQVMDSVSNLDSQQIEEQIKSIERRYADIGKKLQRKAQVLEMTAQGIEATRREIEENREWIKQKKQQVKMPELLGFESKQAEERLLTLKAMLKETDGKQLIIDTLEKRVGNMQNELETSEQQQLEADTKSLRGEQVELCAILREEISIANAAADARRKLETDIKKARNWIKSKGNDLKKLSGYLPLRASKVEQDIAQHSGLETDIDSFNESNLKDILKQGHNLLKDCNADSRTKLQALLDDLSKDYEELKKEAKEKQASLADLLQGRKAFESELDKCQRWIKEAEVATSSELRPSSLDILREQLAKYDRLKKEAQEYGDDIEKINQQGKSILPTVSDADKQELSEQLKNMKEAHGRVADVINERAIALQKNIDEAEEAAARVAEAIQFMTDIQKELHDLNKPIGARVEDVEGMLAAYERILDDLKANKAKLSDLQSANIGDLHGVLAQQDDLIRILEAQIAKLRQLLLLRQQFIALIAEITTFIAKYTEIVRDIEKSGQTTEEKIKRYDDAILKIQECEATLASATDKGQQIAAEGSVVDRNNVTEQLQSLKQQLQALRRAVETQREQHELAAAEHRRLASELADILDWLESKEKEVKSRPLLERDPASVEAELKKHHALCADVNEYLDRIRNLKESLRHEEGMPGSLKEMLSEAISLLTSLPREMEERGNYFESNMQMRLDYAALTNKLHSWAREAEIRLESNKEGLDFENIFSDLEEHKIYFSSESSIRELVSQQIQQVADKIWPSLDSYEQEELGAQQQQHTQLLKNTLNTAKSQRSRLEQGAEMWRDYTQSLERVRAVISRTKFTDEPVTTLAGLQFNIQKITHALNDIQNQQFELDLLNERGQEVLRLADINNKKAIESQLSEINLQWRELVSGLEGRRDALEALSRHWEDLEAQWALIESRLIATEEKNKLVDTVVRSKQHLHDTVKVLEELVTEAEKLKPETEEVKSLAGPVLAYLAAFTEAPARNLEERLEKLQKSVESLVGSLRGKSEKANEDLEALENIEREIERLRKRLNETRENASNLYVYGVDQDAIEIELGELNSQVEDLVDTVKNFSGSIKARYQASQQLVPSDITQHLTALELCAEATTQTMEEKQREQKRARTVRSDYLTDVDEVQAWIRQAELKVQDRSIEPAILRENLRQIQNELGTISDKLERLTRNGQTIVKNTRDDTEKELINSTIDNLTEQLAQIKSWLEEKKQIVGDTLDAWQRFLALYEAVKTWTEEKRQFLVEPLKLSTLQQARQRLHEYSTAVKSCKQVNKNLSDMGRELENIGQVTTVADLPEKLAEAEEGKVQVEGQLLERNALLQEASEEWEQCERKMKDVRSWMEKAKQTLELPQNKKKPLRDQHAIREKMLSDIAIQKTKITISVEKLEVHFRSGIVGDNRVKDIADDLIAELNTLHSTVKEQTTSLEVCLAQIDQYQQEIQQLRQHIVQVEQQLRTVLSPTYMPNDREKALQEQQIYREKIKSLQSKIQARTERSKLLVQRGTPDLEPLDP</sequence>
<dbReference type="InterPro" id="IPR047290">
    <property type="entry name" value="CH_SYNE1_rpt1"/>
</dbReference>
<evidence type="ECO:0000256" key="10">
    <source>
        <dbReference type="ARBA" id="ARBA00023136"/>
    </source>
</evidence>
<dbReference type="GO" id="GO:0005856">
    <property type="term" value="C:cytoskeleton"/>
    <property type="evidence" value="ECO:0007669"/>
    <property type="project" value="UniProtKB-SubCell"/>
</dbReference>
<feature type="coiled-coil region" evidence="14">
    <location>
        <begin position="4843"/>
        <end position="4923"/>
    </location>
</feature>
<dbReference type="FunFam" id="1.20.58.60:FF:000230">
    <property type="entry name" value="Uncharacterized protein, isoform D"/>
    <property type="match status" value="1"/>
</dbReference>
<keyword evidence="8" id="KW-1133">Transmembrane helix</keyword>
<dbReference type="GO" id="GO:0051015">
    <property type="term" value="F:actin filament binding"/>
    <property type="evidence" value="ECO:0007669"/>
    <property type="project" value="TreeGrafter"/>
</dbReference>
<reference evidence="17 18" key="1">
    <citation type="submission" date="2015-09" db="EMBL/GenBank/DDBJ databases">
        <title>Atta colombica WGS genome.</title>
        <authorList>
            <person name="Nygaard S."/>
            <person name="Hu H."/>
            <person name="Boomsma J."/>
            <person name="Zhang G."/>
        </authorList>
    </citation>
    <scope>NUCLEOTIDE SEQUENCE [LARGE SCALE GENOMIC DNA]</scope>
    <source>
        <strain evidence="17">Treedump-2</strain>
        <tissue evidence="17">Whole body</tissue>
    </source>
</reference>
<feature type="coiled-coil region" evidence="14">
    <location>
        <begin position="4689"/>
        <end position="4753"/>
    </location>
</feature>
<feature type="coiled-coil region" evidence="14">
    <location>
        <begin position="5591"/>
        <end position="5625"/>
    </location>
</feature>
<evidence type="ECO:0000256" key="2">
    <source>
        <dbReference type="ARBA" id="ARBA00004204"/>
    </source>
</evidence>
<evidence type="ECO:0000256" key="3">
    <source>
        <dbReference type="ARBA" id="ARBA00004245"/>
    </source>
</evidence>
<feature type="coiled-coil region" evidence="14">
    <location>
        <begin position="3722"/>
        <end position="3749"/>
    </location>
</feature>
<dbReference type="PROSITE" id="PS50021">
    <property type="entry name" value="CH"/>
    <property type="match status" value="2"/>
</dbReference>
<feature type="coiled-coil region" evidence="14">
    <location>
        <begin position="6723"/>
        <end position="6753"/>
    </location>
</feature>
<evidence type="ECO:0000313" key="18">
    <source>
        <dbReference type="Proteomes" id="UP000078540"/>
    </source>
</evidence>
<dbReference type="GO" id="GO:0005640">
    <property type="term" value="C:nuclear outer membrane"/>
    <property type="evidence" value="ECO:0007669"/>
    <property type="project" value="TreeGrafter"/>
</dbReference>
<evidence type="ECO:0000256" key="1">
    <source>
        <dbReference type="ARBA" id="ARBA00004126"/>
    </source>
</evidence>
<dbReference type="FunFam" id="1.20.58.60:FF:000188">
    <property type="entry name" value="Uncharacterized protein, isoform D"/>
    <property type="match status" value="1"/>
</dbReference>
<evidence type="ECO:0000256" key="8">
    <source>
        <dbReference type="ARBA" id="ARBA00022989"/>
    </source>
</evidence>
<dbReference type="FunFam" id="1.20.58.60:FF:000219">
    <property type="entry name" value="Uncharacterized protein, isoform J"/>
    <property type="match status" value="1"/>
</dbReference>
<dbReference type="SMART" id="SM00033">
    <property type="entry name" value="CH"/>
    <property type="match status" value="2"/>
</dbReference>
<dbReference type="PROSITE" id="PS00020">
    <property type="entry name" value="ACTININ_2"/>
    <property type="match status" value="1"/>
</dbReference>
<feature type="coiled-coil region" evidence="14">
    <location>
        <begin position="6658"/>
        <end position="6692"/>
    </location>
</feature>
<feature type="coiled-coil region" evidence="14">
    <location>
        <begin position="1696"/>
        <end position="1750"/>
    </location>
</feature>
<feature type="coiled-coil region" evidence="14">
    <location>
        <begin position="3549"/>
        <end position="3583"/>
    </location>
</feature>
<dbReference type="STRING" id="520822.A0A195BBD6"/>
<dbReference type="Pfam" id="PF00435">
    <property type="entry name" value="Spectrin"/>
    <property type="match status" value="6"/>
</dbReference>
<keyword evidence="7" id="KW-0677">Repeat</keyword>
<keyword evidence="13" id="KW-0539">Nucleus</keyword>
<evidence type="ECO:0000256" key="14">
    <source>
        <dbReference type="SAM" id="Coils"/>
    </source>
</evidence>
<organism evidence="17 18">
    <name type="scientific">Atta colombica</name>
    <dbReference type="NCBI Taxonomy" id="520822"/>
    <lineage>
        <taxon>Eukaryota</taxon>
        <taxon>Metazoa</taxon>
        <taxon>Ecdysozoa</taxon>
        <taxon>Arthropoda</taxon>
        <taxon>Hexapoda</taxon>
        <taxon>Insecta</taxon>
        <taxon>Pterygota</taxon>
        <taxon>Neoptera</taxon>
        <taxon>Endopterygota</taxon>
        <taxon>Hymenoptera</taxon>
        <taxon>Apocrita</taxon>
        <taxon>Aculeata</taxon>
        <taxon>Formicoidea</taxon>
        <taxon>Formicidae</taxon>
        <taxon>Myrmicinae</taxon>
        <taxon>Atta</taxon>
    </lineage>
</organism>
<feature type="coiled-coil region" evidence="14">
    <location>
        <begin position="4037"/>
        <end position="4067"/>
    </location>
</feature>
<evidence type="ECO:0000256" key="7">
    <source>
        <dbReference type="ARBA" id="ARBA00022737"/>
    </source>
</evidence>
<feature type="coiled-coil region" evidence="14">
    <location>
        <begin position="4465"/>
        <end position="4537"/>
    </location>
</feature>
<dbReference type="FunFam" id="1.10.418.10:FF:000033">
    <property type="entry name" value="nesprin-1 isoform X1"/>
    <property type="match status" value="1"/>
</dbReference>
<dbReference type="Proteomes" id="UP000078540">
    <property type="component" value="Unassembled WGS sequence"/>
</dbReference>
<feature type="coiled-coil region" evidence="14">
    <location>
        <begin position="7397"/>
        <end position="7456"/>
    </location>
</feature>
<feature type="coiled-coil region" evidence="14">
    <location>
        <begin position="7845"/>
        <end position="7906"/>
    </location>
</feature>
<comment type="similarity">
    <text evidence="4">Belongs to the nesprin family.</text>
</comment>
<dbReference type="InterPro" id="IPR036872">
    <property type="entry name" value="CH_dom_sf"/>
</dbReference>
<evidence type="ECO:0000256" key="11">
    <source>
        <dbReference type="ARBA" id="ARBA00023203"/>
    </source>
</evidence>
<feature type="coiled-coil region" evidence="14">
    <location>
        <begin position="3383"/>
        <end position="3410"/>
    </location>
</feature>
<keyword evidence="5" id="KW-0963">Cytoplasm</keyword>
<evidence type="ECO:0000256" key="5">
    <source>
        <dbReference type="ARBA" id="ARBA00022490"/>
    </source>
</evidence>
<feature type="coiled-coil region" evidence="14">
    <location>
        <begin position="6934"/>
        <end position="7001"/>
    </location>
</feature>
<dbReference type="InterPro" id="IPR047291">
    <property type="entry name" value="CH_SYNE1_rpt2"/>
</dbReference>
<feature type="coiled-coil region" evidence="14">
    <location>
        <begin position="2050"/>
        <end position="2084"/>
    </location>
</feature>
<dbReference type="InterPro" id="IPR018159">
    <property type="entry name" value="Spectrin/alpha-actinin"/>
</dbReference>
<evidence type="ECO:0000256" key="6">
    <source>
        <dbReference type="ARBA" id="ARBA00022692"/>
    </source>
</evidence>
<feature type="compositionally biased region" description="Low complexity" evidence="15">
    <location>
        <begin position="181"/>
        <end position="197"/>
    </location>
</feature>
<name>A0A195BBD6_9HYME</name>
<keyword evidence="11" id="KW-0009">Actin-binding</keyword>
<dbReference type="InterPro" id="IPR001715">
    <property type="entry name" value="CH_dom"/>
</dbReference>
<feature type="coiled-coil region" evidence="14">
    <location>
        <begin position="6438"/>
        <end position="6483"/>
    </location>
</feature>
<feature type="coiled-coil region" evidence="14">
    <location>
        <begin position="6253"/>
        <end position="6280"/>
    </location>
</feature>
<dbReference type="Gene3D" id="1.20.58.60">
    <property type="match status" value="28"/>
</dbReference>
<feature type="coiled-coil region" evidence="14">
    <location>
        <begin position="2158"/>
        <end position="2185"/>
    </location>
</feature>
<feature type="coiled-coil region" evidence="14">
    <location>
        <begin position="6154"/>
        <end position="6220"/>
    </location>
</feature>